<comment type="caution">
    <text evidence="1">The sequence shown here is derived from an EMBL/GenBank/DDBJ whole genome shotgun (WGS) entry which is preliminary data.</text>
</comment>
<dbReference type="AlphaFoldDB" id="A0A210R1Y7"/>
<reference evidence="1 2" key="1">
    <citation type="journal article" date="2017" name="Nat. Ecol. Evol.">
        <title>Scallop genome provides insights into evolution of bilaterian karyotype and development.</title>
        <authorList>
            <person name="Wang S."/>
            <person name="Zhang J."/>
            <person name="Jiao W."/>
            <person name="Li J."/>
            <person name="Xun X."/>
            <person name="Sun Y."/>
            <person name="Guo X."/>
            <person name="Huan P."/>
            <person name="Dong B."/>
            <person name="Zhang L."/>
            <person name="Hu X."/>
            <person name="Sun X."/>
            <person name="Wang J."/>
            <person name="Zhao C."/>
            <person name="Wang Y."/>
            <person name="Wang D."/>
            <person name="Huang X."/>
            <person name="Wang R."/>
            <person name="Lv J."/>
            <person name="Li Y."/>
            <person name="Zhang Z."/>
            <person name="Liu B."/>
            <person name="Lu W."/>
            <person name="Hui Y."/>
            <person name="Liang J."/>
            <person name="Zhou Z."/>
            <person name="Hou R."/>
            <person name="Li X."/>
            <person name="Liu Y."/>
            <person name="Li H."/>
            <person name="Ning X."/>
            <person name="Lin Y."/>
            <person name="Zhao L."/>
            <person name="Xing Q."/>
            <person name="Dou J."/>
            <person name="Li Y."/>
            <person name="Mao J."/>
            <person name="Guo H."/>
            <person name="Dou H."/>
            <person name="Li T."/>
            <person name="Mu C."/>
            <person name="Jiang W."/>
            <person name="Fu Q."/>
            <person name="Fu X."/>
            <person name="Miao Y."/>
            <person name="Liu J."/>
            <person name="Yu Q."/>
            <person name="Li R."/>
            <person name="Liao H."/>
            <person name="Li X."/>
            <person name="Kong Y."/>
            <person name="Jiang Z."/>
            <person name="Chourrout D."/>
            <person name="Li R."/>
            <person name="Bao Z."/>
        </authorList>
    </citation>
    <scope>NUCLEOTIDE SEQUENCE [LARGE SCALE GENOMIC DNA]</scope>
    <source>
        <strain evidence="1 2">PY_sf001</strain>
    </source>
</reference>
<name>A0A210R1Y7_MIZYE</name>
<dbReference type="OrthoDB" id="428346at2759"/>
<sequence>MKKTTSYMCIGSLAVLILMSLMTGYTMSITTWLPSVTSNYQESVQTSNDLLPGPPVTTETPRLKGYIVYDCGDQNPGPCGSWSERMSGMFSAYVISVLLNKHFLIRYTRSCNLTDFLIPNSTDWRYNSSILAGRSWDYQNLVSKTPSAIKKNNLKSLHNLFTNDVNFVRMNWDYTNYFRYFENLPRVIPWVLELHFADIYLQFFNTLFKPTKVITEAVDKIVQNVTKLACAHISMEGSNTKIGGEKHRDKKQLKHVWNLLKTMTKNNYSIFVATDAQSVQNTAKELFKNLLETKGRIVNTDRHASGDGSVSAFRKTVLDFFVLTKCDVLILTNSGFGMMSAFLNNKNSTLYCLTPHEVLPCSRYTIHSFYPDEILSPV</sequence>
<protein>
    <recommendedName>
        <fullName evidence="3">Alpha-(1,6)-fucosyltransferase</fullName>
    </recommendedName>
</protein>
<accession>A0A210R1Y7</accession>
<proteinExistence type="predicted"/>
<gene>
    <name evidence="1" type="ORF">KP79_PYT18022</name>
</gene>
<organism evidence="1 2">
    <name type="scientific">Mizuhopecten yessoensis</name>
    <name type="common">Japanese scallop</name>
    <name type="synonym">Patinopecten yessoensis</name>
    <dbReference type="NCBI Taxonomy" id="6573"/>
    <lineage>
        <taxon>Eukaryota</taxon>
        <taxon>Metazoa</taxon>
        <taxon>Spiralia</taxon>
        <taxon>Lophotrochozoa</taxon>
        <taxon>Mollusca</taxon>
        <taxon>Bivalvia</taxon>
        <taxon>Autobranchia</taxon>
        <taxon>Pteriomorphia</taxon>
        <taxon>Pectinida</taxon>
        <taxon>Pectinoidea</taxon>
        <taxon>Pectinidae</taxon>
        <taxon>Mizuhopecten</taxon>
    </lineage>
</organism>
<keyword evidence="2" id="KW-1185">Reference proteome</keyword>
<dbReference type="Gene3D" id="3.40.50.11350">
    <property type="match status" value="1"/>
</dbReference>
<evidence type="ECO:0008006" key="3">
    <source>
        <dbReference type="Google" id="ProtNLM"/>
    </source>
</evidence>
<dbReference type="EMBL" id="NEDP02000845">
    <property type="protein sequence ID" value="OWF54905.1"/>
    <property type="molecule type" value="Genomic_DNA"/>
</dbReference>
<evidence type="ECO:0000313" key="2">
    <source>
        <dbReference type="Proteomes" id="UP000242188"/>
    </source>
</evidence>
<evidence type="ECO:0000313" key="1">
    <source>
        <dbReference type="EMBL" id="OWF54905.1"/>
    </source>
</evidence>
<dbReference type="Proteomes" id="UP000242188">
    <property type="component" value="Unassembled WGS sequence"/>
</dbReference>